<evidence type="ECO:0000256" key="5">
    <source>
        <dbReference type="PIRNR" id="PIRNR038471"/>
    </source>
</evidence>
<dbReference type="NCBIfam" id="TIGR00219">
    <property type="entry name" value="mreC"/>
    <property type="match status" value="1"/>
</dbReference>
<reference evidence="8" key="1">
    <citation type="submission" date="2018-11" db="EMBL/GenBank/DDBJ databases">
        <title>Complete genome sequence of Paenibacillus sp. ML311-T8.</title>
        <authorList>
            <person name="Nam Y.-D."/>
            <person name="Kang J."/>
            <person name="Chung W.-H."/>
            <person name="Park Y.S."/>
        </authorList>
    </citation>
    <scope>NUCLEOTIDE SEQUENCE [LARGE SCALE GENOMIC DNA]</scope>
    <source>
        <strain evidence="8">ML311-T8</strain>
    </source>
</reference>
<dbReference type="InterPro" id="IPR007221">
    <property type="entry name" value="MreC"/>
</dbReference>
<dbReference type="Pfam" id="PF04085">
    <property type="entry name" value="MreC"/>
    <property type="match status" value="1"/>
</dbReference>
<dbReference type="GO" id="GO:0008360">
    <property type="term" value="P:regulation of cell shape"/>
    <property type="evidence" value="ECO:0007669"/>
    <property type="project" value="UniProtKB-KW"/>
</dbReference>
<dbReference type="PIRSF" id="PIRSF038471">
    <property type="entry name" value="MreC"/>
    <property type="match status" value="1"/>
</dbReference>
<dbReference type="Gene3D" id="2.40.10.340">
    <property type="entry name" value="Rod shape-determining protein MreC, domain 1"/>
    <property type="match status" value="1"/>
</dbReference>
<dbReference type="Proteomes" id="UP000426246">
    <property type="component" value="Chromosome"/>
</dbReference>
<keyword evidence="3 5" id="KW-0133">Cell shape</keyword>
<comment type="similarity">
    <text evidence="1 5">Belongs to the MreC family.</text>
</comment>
<evidence type="ECO:0000256" key="4">
    <source>
        <dbReference type="ARBA" id="ARBA00032089"/>
    </source>
</evidence>
<evidence type="ECO:0000259" key="6">
    <source>
        <dbReference type="Pfam" id="PF04085"/>
    </source>
</evidence>
<accession>A0A6B8RIJ8</accession>
<feature type="domain" description="Rod shape-determining protein MreC beta-barrel core" evidence="6">
    <location>
        <begin position="122"/>
        <end position="286"/>
    </location>
</feature>
<evidence type="ECO:0000313" key="7">
    <source>
        <dbReference type="EMBL" id="QGQ95392.1"/>
    </source>
</evidence>
<dbReference type="Gene3D" id="2.40.10.350">
    <property type="entry name" value="Rod shape-determining protein MreC, domain 2"/>
    <property type="match status" value="1"/>
</dbReference>
<dbReference type="PANTHER" id="PTHR34138:SF1">
    <property type="entry name" value="CELL SHAPE-DETERMINING PROTEIN MREC"/>
    <property type="match status" value="1"/>
</dbReference>
<organism evidence="7 8">
    <name type="scientific">Paenibacillus psychroresistens</name>
    <dbReference type="NCBI Taxonomy" id="1778678"/>
    <lineage>
        <taxon>Bacteria</taxon>
        <taxon>Bacillati</taxon>
        <taxon>Bacillota</taxon>
        <taxon>Bacilli</taxon>
        <taxon>Bacillales</taxon>
        <taxon>Paenibacillaceae</taxon>
        <taxon>Paenibacillus</taxon>
    </lineage>
</organism>
<dbReference type="KEGG" id="ppsc:EHS13_11105"/>
<name>A0A6B8RIJ8_9BACL</name>
<comment type="function">
    <text evidence="5">Involved in formation and maintenance of cell shape.</text>
</comment>
<dbReference type="RefSeq" id="WP_155700415.1">
    <property type="nucleotide sequence ID" value="NZ_CP034235.1"/>
</dbReference>
<dbReference type="AlphaFoldDB" id="A0A6B8RIJ8"/>
<dbReference type="InterPro" id="IPR055342">
    <property type="entry name" value="MreC_beta-barrel_core"/>
</dbReference>
<dbReference type="EMBL" id="CP034235">
    <property type="protein sequence ID" value="QGQ95392.1"/>
    <property type="molecule type" value="Genomic_DNA"/>
</dbReference>
<protein>
    <recommendedName>
        <fullName evidence="2 5">Cell shape-determining protein MreC</fullName>
    </recommendedName>
    <alternativeName>
        <fullName evidence="4 5">Cell shape protein MreC</fullName>
    </alternativeName>
</protein>
<gene>
    <name evidence="7" type="primary">mreC</name>
    <name evidence="7" type="ORF">EHS13_11105</name>
</gene>
<keyword evidence="8" id="KW-1185">Reference proteome</keyword>
<evidence type="ECO:0000256" key="1">
    <source>
        <dbReference type="ARBA" id="ARBA00009369"/>
    </source>
</evidence>
<dbReference type="InterPro" id="IPR042177">
    <property type="entry name" value="Cell/Rod_1"/>
</dbReference>
<evidence type="ECO:0000256" key="2">
    <source>
        <dbReference type="ARBA" id="ARBA00013855"/>
    </source>
</evidence>
<dbReference type="OrthoDB" id="9792313at2"/>
<evidence type="ECO:0000256" key="3">
    <source>
        <dbReference type="ARBA" id="ARBA00022960"/>
    </source>
</evidence>
<dbReference type="PANTHER" id="PTHR34138">
    <property type="entry name" value="CELL SHAPE-DETERMINING PROTEIN MREC"/>
    <property type="match status" value="1"/>
</dbReference>
<proteinExistence type="inferred from homology"/>
<dbReference type="GO" id="GO:0005886">
    <property type="term" value="C:plasma membrane"/>
    <property type="evidence" value="ECO:0007669"/>
    <property type="project" value="TreeGrafter"/>
</dbReference>
<evidence type="ECO:0000313" key="8">
    <source>
        <dbReference type="Proteomes" id="UP000426246"/>
    </source>
</evidence>
<sequence>MGNKKLLMLLFFLIVFIALMGLTIQSREKLTWPEMFVKDTVSWTQGLFIKPARYVRGWVEDIRSIRLTYEESKVLKSRLSQSAIDTMKLNQLEIQNKDLKKMLNFTERQKLADKYIYHVAEIVAISPDPYSNIININLGSNDGIKVNMAVVSSEGLIGRVTRVDNFYSTVQRLIDIDDESISITPNTKAISATVKGNEASFGIIEKAEINEDNPEMKRLVMTKIDTSDLLKVGDTIITSGMGQIFPKGIVIGKVISKEPDDFGINYKALIEPAADFNHLRYVMVVEVPDVR</sequence>
<dbReference type="InterPro" id="IPR042175">
    <property type="entry name" value="Cell/Rod_MreC_2"/>
</dbReference>